<keyword evidence="2" id="KW-0597">Phosphoprotein</keyword>
<accession>A0A0N7L4N4</accession>
<evidence type="ECO:0000313" key="4">
    <source>
        <dbReference type="EMBL" id="CEG39163.1"/>
    </source>
</evidence>
<feature type="domain" description="Carrier" evidence="3">
    <location>
        <begin position="626"/>
        <end position="703"/>
    </location>
</feature>
<dbReference type="Gene3D" id="3.40.50.12780">
    <property type="entry name" value="N-terminal domain of ligase-like"/>
    <property type="match status" value="1"/>
</dbReference>
<dbReference type="InterPro" id="IPR020845">
    <property type="entry name" value="AMP-binding_CS"/>
</dbReference>
<dbReference type="RefSeq" id="XP_024575532.1">
    <property type="nucleotide sequence ID" value="XM_024724679.1"/>
</dbReference>
<dbReference type="AlphaFoldDB" id="A0A0N7L4N4"/>
<dbReference type="InterPro" id="IPR000873">
    <property type="entry name" value="AMP-dep_synth/lig_dom"/>
</dbReference>
<name>A0A0N7L4N4_PLAHL</name>
<reference evidence="5" key="1">
    <citation type="submission" date="2014-09" db="EMBL/GenBank/DDBJ databases">
        <authorList>
            <person name="Sharma Rahul"/>
            <person name="Thines Marco"/>
        </authorList>
    </citation>
    <scope>NUCLEOTIDE SEQUENCE [LARGE SCALE GENOMIC DNA]</scope>
</reference>
<keyword evidence="1" id="KW-0596">Phosphopantetheine</keyword>
<evidence type="ECO:0000256" key="1">
    <source>
        <dbReference type="ARBA" id="ARBA00022450"/>
    </source>
</evidence>
<dbReference type="EMBL" id="CCYD01000349">
    <property type="protein sequence ID" value="CEG39163.1"/>
    <property type="molecule type" value="Genomic_DNA"/>
</dbReference>
<dbReference type="Pfam" id="PF13570">
    <property type="entry name" value="Beta-prop_ACSF4"/>
    <property type="match status" value="1"/>
</dbReference>
<dbReference type="GeneID" id="36404273"/>
<dbReference type="InterPro" id="IPR002372">
    <property type="entry name" value="PQQ_rpt_dom"/>
</dbReference>
<dbReference type="InterPro" id="IPR018391">
    <property type="entry name" value="PQQ_b-propeller_rpt"/>
</dbReference>
<dbReference type="STRING" id="4781.A0A0N7L4N4"/>
<dbReference type="Gene3D" id="1.10.1200.10">
    <property type="entry name" value="ACP-like"/>
    <property type="match status" value="1"/>
</dbReference>
<dbReference type="InterPro" id="IPR015943">
    <property type="entry name" value="WD40/YVTN_repeat-like_dom_sf"/>
</dbReference>
<dbReference type="PROSITE" id="PS00012">
    <property type="entry name" value="PHOSPHOPANTETHEINE"/>
    <property type="match status" value="1"/>
</dbReference>
<dbReference type="InterPro" id="IPR042099">
    <property type="entry name" value="ANL_N_sf"/>
</dbReference>
<organism evidence="4 5">
    <name type="scientific">Plasmopara halstedii</name>
    <name type="common">Downy mildew of sunflower</name>
    <dbReference type="NCBI Taxonomy" id="4781"/>
    <lineage>
        <taxon>Eukaryota</taxon>
        <taxon>Sar</taxon>
        <taxon>Stramenopiles</taxon>
        <taxon>Oomycota</taxon>
        <taxon>Peronosporomycetes</taxon>
        <taxon>Peronosporales</taxon>
        <taxon>Peronosporaceae</taxon>
        <taxon>Plasmopara</taxon>
    </lineage>
</organism>
<dbReference type="OrthoDB" id="408177at2759"/>
<dbReference type="InterPro" id="IPR006162">
    <property type="entry name" value="Ppantetheine_attach_site"/>
</dbReference>
<dbReference type="OMA" id="NGNVICC"/>
<dbReference type="PANTHER" id="PTHR44394:SF1">
    <property type="entry name" value="BETA-ALANINE-ACTIVATING ENZYME"/>
    <property type="match status" value="1"/>
</dbReference>
<evidence type="ECO:0000256" key="2">
    <source>
        <dbReference type="ARBA" id="ARBA00022553"/>
    </source>
</evidence>
<sequence>MALCQCLEKLWRQCRESDEVALVQTADGRVEISYAQIYEWQEKLRSVLGSRDEWLVIGINLTPFSIEESIAMLLIAKELHWIYVPIDIELCISKQRSLLQQAGVQYLVTTAKSLLSESFVSKHIKTKLLTLKASPFNPVKVIQFQQSFDFDEENVDSQWIQSVRATKETIETPLYMLLTSGTTGKPRGVLGTRLGAWRRLQWMWTEYPFATLESSDISTERVLRATKLSFVDSVWEILGAFLKRVPLIHLQSPRSQSHDISMTLIKSVVVDNSTRFLNVVLKENVTRLTAVPSVLELLFLQTTQHDRELAFRKLRYILSSGEPLRLHLLQQFTTQLPNVTILNLYGSTEMSGDVTCMEFKAPFPPDQLERWHHYGIPIAKLDQFGIIGQATSLMLVADNELATTLALDDKTLARSIIWPRKPSTHSSSNTDVSKGVLYVSGPLLSIGYVCEGYNLEGYITLQQKQWFCTGDICCVIQDHLYYCGRQDDAVNIHGHRVYLKAVEYAVAMALRENLNDTRVNGAEEIIALAIATTNSKKHNLLSQQRIVVCIACKSAKSHLIARYSWTKALNIWITAHYGASHAPHDVFLLSPNTIPRLSNGKLDRQALEKILERKTERQVTTVSNVEYKSFIEVRLLQIFENIFDISLSENERIQTFAELGGDSLSSTLLLHELRQAFGAFVLSAQELLNMTIDEILSIVNTSHESSSITDKETNKNSTLYPQDVVKSDLKRQKMKHDVTSEGFSSKECGKISGSRTLSFLARCNQSSQGDNGMYLPTCSLLTTCSASGSSCFELNQAWRVDLSACIDASPLVVQRHDYKHDVNSTWAIIGSHSSEVVCVNVLAGGQEIWRVRLDNRIEASAALSLQHELVYIGTYAGSLYALDLQSGKTQWKFQAQGEIKASSLVIDSHNLVLFGAYDQNFYALDTIVGHLQWVIHLHGNLFSPAYYCEWSNQIFVASTSGNVECLILPSSSVSRNMIQDWNLKLPAPIFAGLNVDRESNILLVGCADGKLYGVNTMSGICVWQVQTEKPIFSSPCVYHSEFVVFGSHDGKLRKVNVRTGAVVWVTNLHGAVFSSPTVLRLIERSFNGLKTRNEERKLICCVTTTTGQLYFCDENNGSIIYQTRQSSGKRCNDLVQDESYEEELGPLFGSPVIVDQYCLIGTRSNYFYAFQMKS</sequence>
<dbReference type="SUPFAM" id="SSF50998">
    <property type="entry name" value="Quinoprotein alcohol dehydrogenase-like"/>
    <property type="match status" value="1"/>
</dbReference>
<dbReference type="InterPro" id="IPR052091">
    <property type="entry name" value="Beta-ala_Activ/Resist"/>
</dbReference>
<dbReference type="InterPro" id="IPR045851">
    <property type="entry name" value="AMP-bd_C_sf"/>
</dbReference>
<dbReference type="Gene3D" id="3.30.300.30">
    <property type="match status" value="1"/>
</dbReference>
<dbReference type="InterPro" id="IPR011047">
    <property type="entry name" value="Quinoprotein_ADH-like_sf"/>
</dbReference>
<dbReference type="InterPro" id="IPR009081">
    <property type="entry name" value="PP-bd_ACP"/>
</dbReference>
<protein>
    <submittedName>
        <fullName evidence="4">Acyl-activating enzyme 19-like</fullName>
    </submittedName>
</protein>
<dbReference type="GO" id="GO:0043041">
    <property type="term" value="P:amino acid activation for nonribosomal peptide biosynthetic process"/>
    <property type="evidence" value="ECO:0007669"/>
    <property type="project" value="TreeGrafter"/>
</dbReference>
<dbReference type="PANTHER" id="PTHR44394">
    <property type="entry name" value="BETA-ALANINE-ACTIVATING ENZYME"/>
    <property type="match status" value="1"/>
</dbReference>
<evidence type="ECO:0000313" key="5">
    <source>
        <dbReference type="Proteomes" id="UP000054928"/>
    </source>
</evidence>
<proteinExistence type="predicted"/>
<dbReference type="SUPFAM" id="SSF56801">
    <property type="entry name" value="Acetyl-CoA synthetase-like"/>
    <property type="match status" value="1"/>
</dbReference>
<dbReference type="SMART" id="SM00564">
    <property type="entry name" value="PQQ"/>
    <property type="match status" value="4"/>
</dbReference>
<dbReference type="PROSITE" id="PS50075">
    <property type="entry name" value="CARRIER"/>
    <property type="match status" value="1"/>
</dbReference>
<dbReference type="Pfam" id="PF00550">
    <property type="entry name" value="PP-binding"/>
    <property type="match status" value="1"/>
</dbReference>
<dbReference type="Proteomes" id="UP000054928">
    <property type="component" value="Unassembled WGS sequence"/>
</dbReference>
<keyword evidence="5" id="KW-1185">Reference proteome</keyword>
<dbReference type="PROSITE" id="PS00455">
    <property type="entry name" value="AMP_BINDING"/>
    <property type="match status" value="1"/>
</dbReference>
<evidence type="ECO:0000259" key="3">
    <source>
        <dbReference type="PROSITE" id="PS50075"/>
    </source>
</evidence>
<dbReference type="InterPro" id="IPR036736">
    <property type="entry name" value="ACP-like_sf"/>
</dbReference>
<dbReference type="Gene3D" id="2.130.10.10">
    <property type="entry name" value="YVTN repeat-like/Quinoprotein amine dehydrogenase"/>
    <property type="match status" value="2"/>
</dbReference>
<dbReference type="SUPFAM" id="SSF47336">
    <property type="entry name" value="ACP-like"/>
    <property type="match status" value="1"/>
</dbReference>
<dbReference type="Pfam" id="PF00501">
    <property type="entry name" value="AMP-binding"/>
    <property type="match status" value="1"/>
</dbReference>